<gene>
    <name evidence="2" type="ordered locus">Bd2440</name>
</gene>
<dbReference type="RefSeq" id="WP_011164856.1">
    <property type="nucleotide sequence ID" value="NC_005363.1"/>
</dbReference>
<accession>Q6MKF4</accession>
<dbReference type="STRING" id="264462.Bd2440"/>
<name>Q6MKF4_BDEBA</name>
<dbReference type="HOGENOM" id="CLU_2393863_0_0_7"/>
<dbReference type="Proteomes" id="UP000008080">
    <property type="component" value="Chromosome"/>
</dbReference>
<protein>
    <submittedName>
        <fullName evidence="2">Uncharacterized protein</fullName>
    </submittedName>
</protein>
<feature type="signal peptide" evidence="1">
    <location>
        <begin position="1"/>
        <end position="28"/>
    </location>
</feature>
<evidence type="ECO:0000313" key="3">
    <source>
        <dbReference type="Proteomes" id="UP000008080"/>
    </source>
</evidence>
<feature type="chain" id="PRO_5004276905" evidence="1">
    <location>
        <begin position="29"/>
        <end position="93"/>
    </location>
</feature>
<evidence type="ECO:0000313" key="2">
    <source>
        <dbReference type="EMBL" id="CAE80253.1"/>
    </source>
</evidence>
<evidence type="ECO:0000256" key="1">
    <source>
        <dbReference type="SAM" id="SignalP"/>
    </source>
</evidence>
<keyword evidence="1" id="KW-0732">Signal</keyword>
<dbReference type="AlphaFoldDB" id="Q6MKF4"/>
<proteinExistence type="predicted"/>
<dbReference type="GeneID" id="93013356"/>
<reference evidence="2 3" key="1">
    <citation type="journal article" date="2004" name="Science">
        <title>A predator unmasked: life cycle of Bdellovibrio bacteriovorus from a genomic perspective.</title>
        <authorList>
            <person name="Rendulic S."/>
            <person name="Jagtap P."/>
            <person name="Rosinus A."/>
            <person name="Eppinger M."/>
            <person name="Baar C."/>
            <person name="Lanz C."/>
            <person name="Keller H."/>
            <person name="Lambert C."/>
            <person name="Evans K.J."/>
            <person name="Goesmann A."/>
            <person name="Meyer F."/>
            <person name="Sockett R.E."/>
            <person name="Schuster S.C."/>
        </authorList>
    </citation>
    <scope>NUCLEOTIDE SEQUENCE [LARGE SCALE GENOMIC DNA]</scope>
    <source>
        <strain evidence="3">ATCC 15356 / DSM 50701 / NCIMB 9529 / HD100</strain>
    </source>
</reference>
<dbReference type="EMBL" id="BX842652">
    <property type="protein sequence ID" value="CAE80253.1"/>
    <property type="molecule type" value="Genomic_DNA"/>
</dbReference>
<dbReference type="KEGG" id="bba:Bd2440"/>
<keyword evidence="3" id="KW-1185">Reference proteome</keyword>
<organism evidence="2 3">
    <name type="scientific">Bdellovibrio bacteriovorus (strain ATCC 15356 / DSM 50701 / NCIMB 9529 / HD100)</name>
    <dbReference type="NCBI Taxonomy" id="264462"/>
    <lineage>
        <taxon>Bacteria</taxon>
        <taxon>Pseudomonadati</taxon>
        <taxon>Bdellovibrionota</taxon>
        <taxon>Bdellovibrionia</taxon>
        <taxon>Bdellovibrionales</taxon>
        <taxon>Pseudobdellovibrionaceae</taxon>
        <taxon>Bdellovibrio</taxon>
    </lineage>
</organism>
<sequence length="93" mass="9836">MAQVYEMTARALMALALVAALTACSMEANISLLPEILKDPPAPDMKTQRTETDFVAGEIVTTGNGVVITGSFGEISEKQVLANGVQVEGAFYE</sequence>